<accession>A0ABQ4ZN46</accession>
<keyword evidence="3" id="KW-1185">Reference proteome</keyword>
<feature type="compositionally biased region" description="Polar residues" evidence="1">
    <location>
        <begin position="91"/>
        <end position="103"/>
    </location>
</feature>
<organism evidence="2 3">
    <name type="scientific">Tanacetum coccineum</name>
    <dbReference type="NCBI Taxonomy" id="301880"/>
    <lineage>
        <taxon>Eukaryota</taxon>
        <taxon>Viridiplantae</taxon>
        <taxon>Streptophyta</taxon>
        <taxon>Embryophyta</taxon>
        <taxon>Tracheophyta</taxon>
        <taxon>Spermatophyta</taxon>
        <taxon>Magnoliopsida</taxon>
        <taxon>eudicotyledons</taxon>
        <taxon>Gunneridae</taxon>
        <taxon>Pentapetalae</taxon>
        <taxon>asterids</taxon>
        <taxon>campanulids</taxon>
        <taxon>Asterales</taxon>
        <taxon>Asteraceae</taxon>
        <taxon>Asteroideae</taxon>
        <taxon>Anthemideae</taxon>
        <taxon>Anthemidinae</taxon>
        <taxon>Tanacetum</taxon>
    </lineage>
</organism>
<proteinExistence type="predicted"/>
<evidence type="ECO:0000256" key="1">
    <source>
        <dbReference type="SAM" id="MobiDB-lite"/>
    </source>
</evidence>
<protein>
    <recommendedName>
        <fullName evidence="4">Reverse transcriptase domain-containing protein</fullName>
    </recommendedName>
</protein>
<evidence type="ECO:0000313" key="2">
    <source>
        <dbReference type="EMBL" id="GJS90851.1"/>
    </source>
</evidence>
<reference evidence="2" key="2">
    <citation type="submission" date="2022-01" db="EMBL/GenBank/DDBJ databases">
        <authorList>
            <person name="Yamashiro T."/>
            <person name="Shiraishi A."/>
            <person name="Satake H."/>
            <person name="Nakayama K."/>
        </authorList>
    </citation>
    <scope>NUCLEOTIDE SEQUENCE</scope>
</reference>
<gene>
    <name evidence="2" type="ORF">Tco_0773487</name>
</gene>
<name>A0ABQ4ZN46_9ASTR</name>
<dbReference type="Proteomes" id="UP001151760">
    <property type="component" value="Unassembled WGS sequence"/>
</dbReference>
<dbReference type="EMBL" id="BQNB010011460">
    <property type="protein sequence ID" value="GJS90851.1"/>
    <property type="molecule type" value="Genomic_DNA"/>
</dbReference>
<comment type="caution">
    <text evidence="2">The sequence shown here is derived from an EMBL/GenBank/DDBJ whole genome shotgun (WGS) entry which is preliminary data.</text>
</comment>
<evidence type="ECO:0008006" key="4">
    <source>
        <dbReference type="Google" id="ProtNLM"/>
    </source>
</evidence>
<evidence type="ECO:0000313" key="3">
    <source>
        <dbReference type="Proteomes" id="UP001151760"/>
    </source>
</evidence>
<feature type="region of interest" description="Disordered" evidence="1">
    <location>
        <begin position="1"/>
        <end position="23"/>
    </location>
</feature>
<reference evidence="2" key="1">
    <citation type="journal article" date="2022" name="Int. J. Mol. Sci.">
        <title>Draft Genome of Tanacetum Coccineum: Genomic Comparison of Closely Related Tanacetum-Family Plants.</title>
        <authorList>
            <person name="Yamashiro T."/>
            <person name="Shiraishi A."/>
            <person name="Nakayama K."/>
            <person name="Satake H."/>
        </authorList>
    </citation>
    <scope>NUCLEOTIDE SEQUENCE</scope>
</reference>
<feature type="region of interest" description="Disordered" evidence="1">
    <location>
        <begin position="81"/>
        <end position="103"/>
    </location>
</feature>
<sequence length="122" mass="13700">MLENYQSKSKVRNSRNKAVVAKVSRNTSTPMKFHQKLLLLQPKFLNLRTYEDICLSEKQRAQLTAPVKAVDQCSFPSNTVTNPKEDLKGITTRSGTAYQGPTIPTSSPKVVELMKYAKINVN</sequence>